<keyword evidence="3" id="KW-1185">Reference proteome</keyword>
<dbReference type="EMBL" id="JASCZI010030225">
    <property type="protein sequence ID" value="MED6118991.1"/>
    <property type="molecule type" value="Genomic_DNA"/>
</dbReference>
<protein>
    <submittedName>
        <fullName evidence="2">Uncharacterized protein</fullName>
    </submittedName>
</protein>
<evidence type="ECO:0000313" key="2">
    <source>
        <dbReference type="EMBL" id="MED6118991.1"/>
    </source>
</evidence>
<evidence type="ECO:0000256" key="1">
    <source>
        <dbReference type="SAM" id="MobiDB-lite"/>
    </source>
</evidence>
<accession>A0ABU6R542</accession>
<dbReference type="Proteomes" id="UP001341840">
    <property type="component" value="Unassembled WGS sequence"/>
</dbReference>
<feature type="compositionally biased region" description="Polar residues" evidence="1">
    <location>
        <begin position="31"/>
        <end position="48"/>
    </location>
</feature>
<feature type="compositionally biased region" description="Basic and acidic residues" evidence="1">
    <location>
        <begin position="15"/>
        <end position="30"/>
    </location>
</feature>
<name>A0ABU6R542_9FABA</name>
<reference evidence="2 3" key="1">
    <citation type="journal article" date="2023" name="Plants (Basel)">
        <title>Bridging the Gap: Combining Genomics and Transcriptomics Approaches to Understand Stylosanthes scabra, an Orphan Legume from the Brazilian Caatinga.</title>
        <authorList>
            <person name="Ferreira-Neto J.R.C."/>
            <person name="da Silva M.D."/>
            <person name="Binneck E."/>
            <person name="de Melo N.F."/>
            <person name="da Silva R.H."/>
            <person name="de Melo A.L.T.M."/>
            <person name="Pandolfi V."/>
            <person name="Bustamante F.O."/>
            <person name="Brasileiro-Vidal A.C."/>
            <person name="Benko-Iseppon A.M."/>
        </authorList>
    </citation>
    <scope>NUCLEOTIDE SEQUENCE [LARGE SCALE GENOMIC DNA]</scope>
    <source>
        <tissue evidence="2">Leaves</tissue>
    </source>
</reference>
<proteinExistence type="predicted"/>
<evidence type="ECO:0000313" key="3">
    <source>
        <dbReference type="Proteomes" id="UP001341840"/>
    </source>
</evidence>
<gene>
    <name evidence="2" type="ORF">PIB30_007881</name>
</gene>
<organism evidence="2 3">
    <name type="scientific">Stylosanthes scabra</name>
    <dbReference type="NCBI Taxonomy" id="79078"/>
    <lineage>
        <taxon>Eukaryota</taxon>
        <taxon>Viridiplantae</taxon>
        <taxon>Streptophyta</taxon>
        <taxon>Embryophyta</taxon>
        <taxon>Tracheophyta</taxon>
        <taxon>Spermatophyta</taxon>
        <taxon>Magnoliopsida</taxon>
        <taxon>eudicotyledons</taxon>
        <taxon>Gunneridae</taxon>
        <taxon>Pentapetalae</taxon>
        <taxon>rosids</taxon>
        <taxon>fabids</taxon>
        <taxon>Fabales</taxon>
        <taxon>Fabaceae</taxon>
        <taxon>Papilionoideae</taxon>
        <taxon>50 kb inversion clade</taxon>
        <taxon>dalbergioids sensu lato</taxon>
        <taxon>Dalbergieae</taxon>
        <taxon>Pterocarpus clade</taxon>
        <taxon>Stylosanthes</taxon>
    </lineage>
</organism>
<feature type="region of interest" description="Disordered" evidence="1">
    <location>
        <begin position="1"/>
        <end position="50"/>
    </location>
</feature>
<comment type="caution">
    <text evidence="2">The sequence shown here is derived from an EMBL/GenBank/DDBJ whole genome shotgun (WGS) entry which is preliminary data.</text>
</comment>
<sequence>MGDSTADFKIGGAEEVGHPSRRQERRDEQNLARSQAAETRSRWSVLTTKRSKPQGKDIIVWQQPDLRLFAKFGQGGKDQSLGNDDAINWLVACRRGIVYSTSADGKIKAWGMEKEREWERKFKKSSNN</sequence>